<dbReference type="Gene3D" id="3.30.450.40">
    <property type="match status" value="1"/>
</dbReference>
<feature type="region of interest" description="Disordered" evidence="1">
    <location>
        <begin position="117"/>
        <end position="158"/>
    </location>
</feature>
<proteinExistence type="predicted"/>
<dbReference type="InterPro" id="IPR029016">
    <property type="entry name" value="GAF-like_dom_sf"/>
</dbReference>
<accession>A0A917WEK1</accession>
<evidence type="ECO:0000313" key="3">
    <source>
        <dbReference type="Proteomes" id="UP000655208"/>
    </source>
</evidence>
<keyword evidence="3" id="KW-1185">Reference proteome</keyword>
<dbReference type="EMBL" id="BMNA01000003">
    <property type="protein sequence ID" value="GGL97418.1"/>
    <property type="molecule type" value="Genomic_DNA"/>
</dbReference>
<feature type="compositionally biased region" description="Low complexity" evidence="1">
    <location>
        <begin position="127"/>
        <end position="136"/>
    </location>
</feature>
<dbReference type="Proteomes" id="UP000655208">
    <property type="component" value="Unassembled WGS sequence"/>
</dbReference>
<feature type="compositionally biased region" description="Polar residues" evidence="1">
    <location>
        <begin position="143"/>
        <end position="158"/>
    </location>
</feature>
<protein>
    <submittedName>
        <fullName evidence="2">Uncharacterized protein</fullName>
    </submittedName>
</protein>
<gene>
    <name evidence="2" type="ORF">GCM10011594_16490</name>
</gene>
<dbReference type="AlphaFoldDB" id="A0A917WEK1"/>
<dbReference type="SUPFAM" id="SSF55781">
    <property type="entry name" value="GAF domain-like"/>
    <property type="match status" value="1"/>
</dbReference>
<organism evidence="2 3">
    <name type="scientific">Nakamurella endophytica</name>
    <dbReference type="NCBI Taxonomy" id="1748367"/>
    <lineage>
        <taxon>Bacteria</taxon>
        <taxon>Bacillati</taxon>
        <taxon>Actinomycetota</taxon>
        <taxon>Actinomycetes</taxon>
        <taxon>Nakamurellales</taxon>
        <taxon>Nakamurellaceae</taxon>
        <taxon>Nakamurella</taxon>
    </lineage>
</organism>
<comment type="caution">
    <text evidence="2">The sequence shown here is derived from an EMBL/GenBank/DDBJ whole genome shotgun (WGS) entry which is preliminary data.</text>
</comment>
<reference evidence="2" key="2">
    <citation type="submission" date="2020-09" db="EMBL/GenBank/DDBJ databases">
        <authorList>
            <person name="Sun Q."/>
            <person name="Zhou Y."/>
        </authorList>
    </citation>
    <scope>NUCLEOTIDE SEQUENCE</scope>
    <source>
        <strain evidence="2">CGMCC 4.7308</strain>
    </source>
</reference>
<evidence type="ECO:0000313" key="2">
    <source>
        <dbReference type="EMBL" id="GGL97418.1"/>
    </source>
</evidence>
<reference evidence="2" key="1">
    <citation type="journal article" date="2014" name="Int. J. Syst. Evol. Microbiol.">
        <title>Complete genome sequence of Corynebacterium casei LMG S-19264T (=DSM 44701T), isolated from a smear-ripened cheese.</title>
        <authorList>
            <consortium name="US DOE Joint Genome Institute (JGI-PGF)"/>
            <person name="Walter F."/>
            <person name="Albersmeier A."/>
            <person name="Kalinowski J."/>
            <person name="Ruckert C."/>
        </authorList>
    </citation>
    <scope>NUCLEOTIDE SEQUENCE</scope>
    <source>
        <strain evidence="2">CGMCC 4.7308</strain>
    </source>
</reference>
<evidence type="ECO:0000256" key="1">
    <source>
        <dbReference type="SAM" id="MobiDB-lite"/>
    </source>
</evidence>
<name>A0A917WEK1_9ACTN</name>
<sequence>MSDTIDGDRDIADALALLVNHLSDDPDAPGSAVSGGSLQQLAHLGVHSVLGAEDAAVTLVDLRRGPRTVASTSTLPQRVDALQYRFGEGPCLQAIDASDWVLTEDLAADLSWPRFSSAPSGRRRCGRCSASGSARTSRGRVRPSTSTPRGPASSMTAR</sequence>